<keyword evidence="9" id="KW-0969">Cilium</keyword>
<comment type="subunit">
    <text evidence="3 6">Homopentamer.</text>
</comment>
<evidence type="ECO:0000259" key="7">
    <source>
        <dbReference type="Pfam" id="PF02465"/>
    </source>
</evidence>
<dbReference type="OrthoDB" id="349896at2"/>
<evidence type="ECO:0000256" key="2">
    <source>
        <dbReference type="ARBA" id="ARBA00009764"/>
    </source>
</evidence>
<evidence type="ECO:0000256" key="4">
    <source>
        <dbReference type="ARBA" id="ARBA00023054"/>
    </source>
</evidence>
<dbReference type="EMBL" id="AUZJ01000061">
    <property type="protein sequence ID" value="ERF59709.1"/>
    <property type="molecule type" value="Genomic_DNA"/>
</dbReference>
<feature type="coiled-coil region" evidence="6">
    <location>
        <begin position="625"/>
        <end position="670"/>
    </location>
</feature>
<keyword evidence="4 6" id="KW-0175">Coiled coil</keyword>
<dbReference type="GO" id="GO:0009421">
    <property type="term" value="C:bacterial-type flagellum filament cap"/>
    <property type="evidence" value="ECO:0007669"/>
    <property type="project" value="InterPro"/>
</dbReference>
<organism evidence="9 11">
    <name type="scientific">Treponema socranskii subsp. socranskii VPI DR56BR1116 = ATCC 35536</name>
    <dbReference type="NCBI Taxonomy" id="1125725"/>
    <lineage>
        <taxon>Bacteria</taxon>
        <taxon>Pseudomonadati</taxon>
        <taxon>Spirochaetota</taxon>
        <taxon>Spirochaetia</taxon>
        <taxon>Spirochaetales</taxon>
        <taxon>Treponemataceae</taxon>
        <taxon>Treponema</taxon>
    </lineage>
</organism>
<evidence type="ECO:0000256" key="1">
    <source>
        <dbReference type="ARBA" id="ARBA00004365"/>
    </source>
</evidence>
<dbReference type="GO" id="GO:0007155">
    <property type="term" value="P:cell adhesion"/>
    <property type="evidence" value="ECO:0007669"/>
    <property type="project" value="InterPro"/>
</dbReference>
<dbReference type="AlphaFoldDB" id="U2LAH2"/>
<comment type="function">
    <text evidence="6">Required for morphogenesis and for the elongation of the flagellar filament by facilitating polymerization of the flagellin monomers at the tip of growing filament. Forms a capping structure, which prevents flagellin subunits (transported through the central channel of the flagellum) from leaking out without polymerization at the distal end.</text>
</comment>
<reference evidence="11 12" key="1">
    <citation type="submission" date="2013-08" db="EMBL/GenBank/DDBJ databases">
        <authorList>
            <person name="Durkin A.S."/>
            <person name="Haft D.R."/>
            <person name="McCorrison J."/>
            <person name="Torralba M."/>
            <person name="Gillis M."/>
            <person name="Haft D.H."/>
            <person name="Methe B."/>
            <person name="Sutton G."/>
            <person name="Nelson K.E."/>
        </authorList>
    </citation>
    <scope>NUCLEOTIDE SEQUENCE [LARGE SCALE GENOMIC DNA]</scope>
    <source>
        <strain evidence="10 12">ATCC 35536</strain>
        <strain evidence="9 11">VPI DR56BR1116</strain>
    </source>
</reference>
<keyword evidence="12" id="KW-1185">Reference proteome</keyword>
<dbReference type="PANTHER" id="PTHR30288:SF0">
    <property type="entry name" value="FLAGELLAR HOOK-ASSOCIATED PROTEIN 2"/>
    <property type="match status" value="1"/>
</dbReference>
<dbReference type="STRING" id="1125725.HMPREF1325_0716"/>
<evidence type="ECO:0000313" key="11">
    <source>
        <dbReference type="Proteomes" id="UP000016412"/>
    </source>
</evidence>
<keyword evidence="9" id="KW-0282">Flagellum</keyword>
<evidence type="ECO:0000256" key="6">
    <source>
        <dbReference type="RuleBase" id="RU362066"/>
    </source>
</evidence>
<dbReference type="PATRIC" id="fig|1125725.3.peg.2315"/>
<feature type="domain" description="Flagellar hook-associated protein 2 C-terminal" evidence="8">
    <location>
        <begin position="411"/>
        <end position="667"/>
    </location>
</feature>
<name>U2LAH2_TRESO</name>
<keyword evidence="5 6" id="KW-0975">Bacterial flagellum</keyword>
<dbReference type="EMBL" id="AVQI01000056">
    <property type="protein sequence ID" value="ERK01483.1"/>
    <property type="molecule type" value="Genomic_DNA"/>
</dbReference>
<gene>
    <name evidence="9" type="primary">fliD</name>
    <name evidence="10" type="ORF">HMPREF0860_1466</name>
    <name evidence="9" type="ORF">HMPREF1325_0716</name>
</gene>
<dbReference type="RefSeq" id="WP_021331316.1">
    <property type="nucleotide sequence ID" value="NZ_AUZJ01000061.1"/>
</dbReference>
<dbReference type="Proteomes" id="UP000016646">
    <property type="component" value="Unassembled WGS sequence"/>
</dbReference>
<proteinExistence type="inferred from homology"/>
<comment type="caution">
    <text evidence="9">The sequence shown here is derived from an EMBL/GenBank/DDBJ whole genome shotgun (WGS) entry which is preliminary data.</text>
</comment>
<dbReference type="GO" id="GO:0071973">
    <property type="term" value="P:bacterial-type flagellum-dependent cell motility"/>
    <property type="evidence" value="ECO:0007669"/>
    <property type="project" value="TreeGrafter"/>
</dbReference>
<evidence type="ECO:0000313" key="10">
    <source>
        <dbReference type="EMBL" id="ERK01483.1"/>
    </source>
</evidence>
<feature type="domain" description="Flagellar hook-associated protein 2 N-terminal" evidence="7">
    <location>
        <begin position="13"/>
        <end position="108"/>
    </location>
</feature>
<dbReference type="Pfam" id="PF02465">
    <property type="entry name" value="FliD_N"/>
    <property type="match status" value="1"/>
</dbReference>
<dbReference type="GO" id="GO:0055040">
    <property type="term" value="C:periplasmic flagellum"/>
    <property type="evidence" value="ECO:0007669"/>
    <property type="project" value="UniProtKB-SubCell"/>
</dbReference>
<dbReference type="NCBIfam" id="NF005188">
    <property type="entry name" value="PRK06664.1"/>
    <property type="match status" value="1"/>
</dbReference>
<dbReference type="Pfam" id="PF07195">
    <property type="entry name" value="FliD_C"/>
    <property type="match status" value="1"/>
</dbReference>
<evidence type="ECO:0000256" key="5">
    <source>
        <dbReference type="ARBA" id="ARBA00023143"/>
    </source>
</evidence>
<dbReference type="InterPro" id="IPR010809">
    <property type="entry name" value="FliD_C"/>
</dbReference>
<dbReference type="InterPro" id="IPR003481">
    <property type="entry name" value="FliD_N"/>
</dbReference>
<comment type="similarity">
    <text evidence="2 6">Belongs to the FliD family.</text>
</comment>
<evidence type="ECO:0000313" key="9">
    <source>
        <dbReference type="EMBL" id="ERF59709.1"/>
    </source>
</evidence>
<comment type="subcellular location">
    <subcellularLocation>
        <location evidence="1">Bacterial flagellum</location>
    </subcellularLocation>
    <subcellularLocation>
        <location evidence="6">Periplasm</location>
    </subcellularLocation>
    <subcellularLocation>
        <location evidence="6">Periplasmic flagellum</location>
    </subcellularLocation>
</comment>
<evidence type="ECO:0000313" key="12">
    <source>
        <dbReference type="Proteomes" id="UP000016646"/>
    </source>
</evidence>
<evidence type="ECO:0000256" key="3">
    <source>
        <dbReference type="ARBA" id="ARBA00011255"/>
    </source>
</evidence>
<dbReference type="InterPro" id="IPR040026">
    <property type="entry name" value="FliD"/>
</dbReference>
<keyword evidence="9" id="KW-0966">Cell projection</keyword>
<protein>
    <recommendedName>
        <fullName evidence="6">Flagellar hook-associated protein 2</fullName>
        <shortName evidence="6">HAP2</shortName>
    </recommendedName>
    <alternativeName>
        <fullName evidence="6">Flagellar cap protein</fullName>
    </alternativeName>
</protein>
<dbReference type="PANTHER" id="PTHR30288">
    <property type="entry name" value="FLAGELLAR CAP/ASSEMBLY PROTEIN FLID"/>
    <property type="match status" value="1"/>
</dbReference>
<accession>U2LAH2</accession>
<dbReference type="GO" id="GO:0009424">
    <property type="term" value="C:bacterial-type flagellum hook"/>
    <property type="evidence" value="ECO:0007669"/>
    <property type="project" value="UniProtKB-UniRule"/>
</dbReference>
<sequence>MPGLNIPGVTDKYNTNDTVEKLMKVERVPLTREQDTLKTYQAQQNAWRDVNRKLTEFRDSVKTLYSYENPFNNKLASSSDEYAITADANRGAQYQSFKVNVIQPATADRFLSSELPDNTKVPQGTYTFRVADKSVSFNWKGGSLTDFSKALNKRGGDLINSLVIGSGAGTKTILIESKKTGEANRLTFEDEAKTFAIETGMIRAVKSDAASFGKVKTEFRPAPPQTTSLEQEGLPRLTNAAIAVSNGSVTIPPRSGFSLAVPQGNEGKRISFTLTKEAVEDVTEALNKRPLAPELPSAGYASFQDVVIDNNPSDTMLPKNTETKNTDLLPVTSASVVYAAMSDGSEKEIATPNILTSDKTTVDIDMNDYPGIASIVIRNRNTGSAFTMSSVSLYDPKSAGGFTPNNAASTAQDAIITYEGITIKRPTNDIDDVVPDVTLHVHEKTERTATIKIDPDVKSAKDALITFVGKYNESIAQINILSQNKSEIVDELTYLSDDRREKEKERLGLFMGDFSLTSMKSNFQAIQSARYQAKEDAVITMLSQIGISTNASGSTGGYTPSRLRGYLEIDEKKLDAALASHLEDIKNMFGYDSDGDLIVDSGIAYRLDRELGAYVQTGGIIGTKLSALGTRIKSSETKIAQLETQMDKKEKELRRKFASMEGSLNSLESQQTTISNFMRRNNRNNE</sequence>
<dbReference type="Proteomes" id="UP000016412">
    <property type="component" value="Unassembled WGS sequence"/>
</dbReference>
<keyword evidence="6" id="KW-0574">Periplasm</keyword>
<evidence type="ECO:0000259" key="8">
    <source>
        <dbReference type="Pfam" id="PF07195"/>
    </source>
</evidence>
<dbReference type="eggNOG" id="COG1345">
    <property type="taxonomic scope" value="Bacteria"/>
</dbReference>